<sequence length="562" mass="60198">MVATDVDHDLLTYTTSNPIDGLTLNPDGSYTFDPSHSSYQHLAKGDTLVVTTMVTVTDTAGGSHQEQLKLTITGTNDLPVMAGQSQSVKEDGAVFHGQMTAADVDHDLLTYTTSNPIDGLTFNTDGSYTFDPSHPSYQHLAKGDTQVVTTMVTVTDTAGGSHREELKFTITGTNDLPVMAGQSQSVKEDGAVFHGQMVATDVDHDLLTYTTSNPIDGLTFNTDGSYTFDPSHSSYQHLAKGDTQVVTTMVTVTDTAGGSHREQLKFTITGTNDLPVMAGQSQSVKEDGTVFHGQMVATDIDQDLLTYTTSNPIDGLTFNPDGSYTFDPSHASYQHLAVGDTLTVKTKLIVTDTAGGQDQKELSFVIEGTNDKPSVTPITAQFHEDQSQHLDVNLLSHAQDVDGDALNVGSLFQVKVNGHIERLPDGFGIVNGHLQVDPSSSTFQHLAQGEVATFELSYKVTDSHGGSTPQSVTVKIIGTDDKAQLVSSSINIGEAAAEHTYHGTSIKGSLQLTDIDTTDSPQFVDMIYQSSSRLGALALRADGHYEYFLQGNYVGTANAQKR</sequence>
<dbReference type="OrthoDB" id="9813456at2"/>
<feature type="domain" description="RapA2 cadherin-like" evidence="1">
    <location>
        <begin position="263"/>
        <end position="326"/>
    </location>
</feature>
<protein>
    <submittedName>
        <fullName evidence="3">T1SS secreted agglutinin RTX</fullName>
    </submittedName>
</protein>
<comment type="caution">
    <text evidence="3">The sequence shown here is derived from an EMBL/GenBank/DDBJ whole genome shotgun (WGS) entry which is preliminary data.</text>
</comment>
<evidence type="ECO:0000313" key="3">
    <source>
        <dbReference type="EMBL" id="GAL31522.1"/>
    </source>
</evidence>
<evidence type="ECO:0000259" key="2">
    <source>
        <dbReference type="Pfam" id="PF17892"/>
    </source>
</evidence>
<dbReference type="AlphaFoldDB" id="A0A090TJJ0"/>
<accession>A0A090TJJ0</accession>
<dbReference type="Proteomes" id="UP000029224">
    <property type="component" value="Unassembled WGS sequence"/>
</dbReference>
<proteinExistence type="predicted"/>
<evidence type="ECO:0000313" key="4">
    <source>
        <dbReference type="Proteomes" id="UP000029224"/>
    </source>
</evidence>
<feature type="domain" description="RapA2 cadherin-like" evidence="1">
    <location>
        <begin position="166"/>
        <end position="228"/>
    </location>
</feature>
<dbReference type="InterPro" id="IPR010221">
    <property type="entry name" value="VCBS_dom"/>
</dbReference>
<feature type="domain" description="Cadherin-like" evidence="2">
    <location>
        <begin position="369"/>
        <end position="476"/>
    </location>
</feature>
<reference evidence="3 4" key="1">
    <citation type="submission" date="2014-09" db="EMBL/GenBank/DDBJ databases">
        <title>Vibrio maritimus JCM 19240. (C210) whole genome shotgun sequence.</title>
        <authorList>
            <person name="Sawabe T."/>
            <person name="Meirelles P."/>
            <person name="Nakanishi M."/>
            <person name="Sayaka M."/>
            <person name="Hattori M."/>
            <person name="Ohkuma M."/>
        </authorList>
    </citation>
    <scope>NUCLEOTIDE SEQUENCE [LARGE SCALE GENOMIC DNA]</scope>
    <source>
        <strain evidence="3 4">JCM 19240</strain>
    </source>
</reference>
<dbReference type="Gene3D" id="2.60.40.10">
    <property type="entry name" value="Immunoglobulins"/>
    <property type="match status" value="2"/>
</dbReference>
<reference evidence="3 4" key="2">
    <citation type="submission" date="2014-09" db="EMBL/GenBank/DDBJ databases">
        <authorList>
            <consortium name="NBRP consortium"/>
            <person name="Sawabe T."/>
            <person name="Meirelles P."/>
            <person name="Nakanishi M."/>
            <person name="Sayaka M."/>
            <person name="Hattori M."/>
            <person name="Ohkuma M."/>
        </authorList>
    </citation>
    <scope>NUCLEOTIDE SEQUENCE [LARGE SCALE GENOMIC DNA]</scope>
    <source>
        <strain evidence="3 4">JCM 19240</strain>
    </source>
</reference>
<dbReference type="InterPro" id="IPR013783">
    <property type="entry name" value="Ig-like_fold"/>
</dbReference>
<keyword evidence="4" id="KW-1185">Reference proteome</keyword>
<feature type="domain" description="RapA2 cadherin-like" evidence="1">
    <location>
        <begin position="67"/>
        <end position="130"/>
    </location>
</feature>
<evidence type="ECO:0000259" key="1">
    <source>
        <dbReference type="Pfam" id="PF17803"/>
    </source>
</evidence>
<gene>
    <name evidence="3" type="ORF">JCM19240_4953</name>
</gene>
<dbReference type="Pfam" id="PF17892">
    <property type="entry name" value="Cadherin_5"/>
    <property type="match status" value="1"/>
</dbReference>
<dbReference type="InterPro" id="IPR041690">
    <property type="entry name" value="Cadherin_5"/>
</dbReference>
<dbReference type="Pfam" id="PF17803">
    <property type="entry name" value="Cadherin_4"/>
    <property type="match status" value="3"/>
</dbReference>
<name>A0A090TJJ0_9VIBR</name>
<dbReference type="EMBL" id="BBMT01000001">
    <property type="protein sequence ID" value="GAL31522.1"/>
    <property type="molecule type" value="Genomic_DNA"/>
</dbReference>
<organism evidence="3 4">
    <name type="scientific">Vibrio maritimus</name>
    <dbReference type="NCBI Taxonomy" id="990268"/>
    <lineage>
        <taxon>Bacteria</taxon>
        <taxon>Pseudomonadati</taxon>
        <taxon>Pseudomonadota</taxon>
        <taxon>Gammaproteobacteria</taxon>
        <taxon>Vibrionales</taxon>
        <taxon>Vibrionaceae</taxon>
        <taxon>Vibrio</taxon>
    </lineage>
</organism>
<dbReference type="NCBIfam" id="TIGR01965">
    <property type="entry name" value="VCBS_repeat"/>
    <property type="match status" value="5"/>
</dbReference>
<dbReference type="InterPro" id="IPR040853">
    <property type="entry name" value="RapA2_cadherin-like"/>
</dbReference>